<organism evidence="2 3">
    <name type="scientific">Protopolystoma xenopodis</name>
    <dbReference type="NCBI Taxonomy" id="117903"/>
    <lineage>
        <taxon>Eukaryota</taxon>
        <taxon>Metazoa</taxon>
        <taxon>Spiralia</taxon>
        <taxon>Lophotrochozoa</taxon>
        <taxon>Platyhelminthes</taxon>
        <taxon>Monogenea</taxon>
        <taxon>Polyopisthocotylea</taxon>
        <taxon>Polystomatidea</taxon>
        <taxon>Polystomatidae</taxon>
        <taxon>Protopolystoma</taxon>
    </lineage>
</organism>
<dbReference type="Proteomes" id="UP000784294">
    <property type="component" value="Unassembled WGS sequence"/>
</dbReference>
<gene>
    <name evidence="2" type="ORF">PXEA_LOCUS28793</name>
</gene>
<dbReference type="AlphaFoldDB" id="A0A448XFE0"/>
<proteinExistence type="predicted"/>
<protein>
    <submittedName>
        <fullName evidence="2">Uncharacterized protein</fullName>
    </submittedName>
</protein>
<dbReference type="EMBL" id="CAAALY010249642">
    <property type="protein sequence ID" value="VEL35353.1"/>
    <property type="molecule type" value="Genomic_DNA"/>
</dbReference>
<sequence>MLDLVRKALQSLPFDLSLTGVSSWLNRTSSLNSRKEVLRTNRSKVVSPPPAPLSSSLSLDSDAKHSANKKGIIHNAAIEETNTLQSPPDYLVRLLVHLRLHQIQVMMLLHNYRRDHGFSLEAKTHTVFAKATDHLRASLAWLTQSIIAAPGRSTESGSKLCNVNLTAPVHASRSWTGFPVMPIQDAVLMLTLVSRLLCLHSLNRNILSVGRLQFILCDTLHATWPLDSLIGHINGKFSGQTLSLEEKNDPDDITTIATDLANCLFNLANETQSTCEILADKCPQGLHNCESTERKLSNSITKLSLMLIKIISKFKEPPKLCTLGISQEHLLGNLRLALLTVSKMMQLIKQYKDS</sequence>
<reference evidence="2" key="1">
    <citation type="submission" date="2018-11" db="EMBL/GenBank/DDBJ databases">
        <authorList>
            <consortium name="Pathogen Informatics"/>
        </authorList>
    </citation>
    <scope>NUCLEOTIDE SEQUENCE</scope>
</reference>
<evidence type="ECO:0000313" key="3">
    <source>
        <dbReference type="Proteomes" id="UP000784294"/>
    </source>
</evidence>
<feature type="region of interest" description="Disordered" evidence="1">
    <location>
        <begin position="39"/>
        <end position="61"/>
    </location>
</feature>
<comment type="caution">
    <text evidence="2">The sequence shown here is derived from an EMBL/GenBank/DDBJ whole genome shotgun (WGS) entry which is preliminary data.</text>
</comment>
<keyword evidence="3" id="KW-1185">Reference proteome</keyword>
<evidence type="ECO:0000313" key="2">
    <source>
        <dbReference type="EMBL" id="VEL35353.1"/>
    </source>
</evidence>
<evidence type="ECO:0000256" key="1">
    <source>
        <dbReference type="SAM" id="MobiDB-lite"/>
    </source>
</evidence>
<name>A0A448XFE0_9PLAT</name>
<accession>A0A448XFE0</accession>